<keyword evidence="2" id="KW-1185">Reference proteome</keyword>
<sequence>MLSVSGDTFSLRRRTHVDHRLQLTALELSGLTHLAIEVNRFVGVAELVDGSLRATSNDELLDVGA</sequence>
<accession>A0A7W7FHY1</accession>
<dbReference type="RefSeq" id="WP_184216729.1">
    <property type="nucleotide sequence ID" value="NZ_JACHMD010000001.1"/>
</dbReference>
<gene>
    <name evidence="1" type="ORF">BKA24_001540</name>
</gene>
<evidence type="ECO:0000313" key="1">
    <source>
        <dbReference type="EMBL" id="MBB4666831.1"/>
    </source>
</evidence>
<evidence type="ECO:0000313" key="2">
    <source>
        <dbReference type="Proteomes" id="UP000573729"/>
    </source>
</evidence>
<comment type="caution">
    <text evidence="1">The sequence shown here is derived from an EMBL/GenBank/DDBJ whole genome shotgun (WGS) entry which is preliminary data.</text>
</comment>
<protein>
    <submittedName>
        <fullName evidence="1">Uncharacterized protein</fullName>
    </submittedName>
</protein>
<dbReference type="AlphaFoldDB" id="A0A7W7FHY1"/>
<reference evidence="1 2" key="1">
    <citation type="submission" date="2020-08" db="EMBL/GenBank/DDBJ databases">
        <title>Sequencing the genomes of 1000 actinobacteria strains.</title>
        <authorList>
            <person name="Klenk H.-P."/>
        </authorList>
    </citation>
    <scope>NUCLEOTIDE SEQUENCE [LARGE SCALE GENOMIC DNA]</scope>
    <source>
        <strain evidence="1 2">DSM 24947</strain>
    </source>
</reference>
<name>A0A7W7FHY1_9MICO</name>
<dbReference type="EMBL" id="JACHMD010000001">
    <property type="protein sequence ID" value="MBB4666831.1"/>
    <property type="molecule type" value="Genomic_DNA"/>
</dbReference>
<organism evidence="1 2">
    <name type="scientific">Microbacterium marinum</name>
    <dbReference type="NCBI Taxonomy" id="421115"/>
    <lineage>
        <taxon>Bacteria</taxon>
        <taxon>Bacillati</taxon>
        <taxon>Actinomycetota</taxon>
        <taxon>Actinomycetes</taxon>
        <taxon>Micrococcales</taxon>
        <taxon>Microbacteriaceae</taxon>
        <taxon>Microbacterium</taxon>
    </lineage>
</organism>
<proteinExistence type="predicted"/>
<dbReference type="Proteomes" id="UP000573729">
    <property type="component" value="Unassembled WGS sequence"/>
</dbReference>